<dbReference type="SUPFAM" id="SSF56801">
    <property type="entry name" value="Acetyl-CoA synthetase-like"/>
    <property type="match status" value="1"/>
</dbReference>
<name>A0A815Q5X5_9BILA</name>
<reference evidence="2" key="1">
    <citation type="submission" date="2021-02" db="EMBL/GenBank/DDBJ databases">
        <authorList>
            <person name="Nowell W R."/>
        </authorList>
    </citation>
    <scope>NUCLEOTIDE SEQUENCE</scope>
</reference>
<proteinExistence type="predicted"/>
<dbReference type="Proteomes" id="UP000681722">
    <property type="component" value="Unassembled WGS sequence"/>
</dbReference>
<sequence length="115" mass="12741">MRPNKLAVTLDDQSLTYSQLLTRVQQLALRLINDKGVQPGDIVCQCVDRSIEMIVGIMGIMMSGAVYAPLSPSDPLDRLDSLIRQVDAKLVLVNQMSRSYLSRLNVPIVDISEIV</sequence>
<dbReference type="Proteomes" id="UP000663829">
    <property type="component" value="Unassembled WGS sequence"/>
</dbReference>
<dbReference type="EMBL" id="CAJOBC010085336">
    <property type="protein sequence ID" value="CAF4329738.1"/>
    <property type="molecule type" value="Genomic_DNA"/>
</dbReference>
<dbReference type="GO" id="GO:0031177">
    <property type="term" value="F:phosphopantetheine binding"/>
    <property type="evidence" value="ECO:0007669"/>
    <property type="project" value="TreeGrafter"/>
</dbReference>
<evidence type="ECO:0000313" key="4">
    <source>
        <dbReference type="Proteomes" id="UP000663829"/>
    </source>
</evidence>
<dbReference type="AlphaFoldDB" id="A0A815Q5X5"/>
<evidence type="ECO:0000313" key="3">
    <source>
        <dbReference type="EMBL" id="CAF4329738.1"/>
    </source>
</evidence>
<dbReference type="InterPro" id="IPR000873">
    <property type="entry name" value="AMP-dep_synth/lig_dom"/>
</dbReference>
<feature type="domain" description="AMP-dependent synthetase/ligase" evidence="1">
    <location>
        <begin position="2"/>
        <end position="95"/>
    </location>
</feature>
<dbReference type="GO" id="GO:0044550">
    <property type="term" value="P:secondary metabolite biosynthetic process"/>
    <property type="evidence" value="ECO:0007669"/>
    <property type="project" value="TreeGrafter"/>
</dbReference>
<dbReference type="PANTHER" id="PTHR45527">
    <property type="entry name" value="NONRIBOSOMAL PEPTIDE SYNTHETASE"/>
    <property type="match status" value="1"/>
</dbReference>
<dbReference type="PANTHER" id="PTHR45527:SF1">
    <property type="entry name" value="FATTY ACID SYNTHASE"/>
    <property type="match status" value="1"/>
</dbReference>
<dbReference type="OrthoDB" id="10253869at2759"/>
<keyword evidence="4" id="KW-1185">Reference proteome</keyword>
<organism evidence="2 4">
    <name type="scientific">Didymodactylos carnosus</name>
    <dbReference type="NCBI Taxonomy" id="1234261"/>
    <lineage>
        <taxon>Eukaryota</taxon>
        <taxon>Metazoa</taxon>
        <taxon>Spiralia</taxon>
        <taxon>Gnathifera</taxon>
        <taxon>Rotifera</taxon>
        <taxon>Eurotatoria</taxon>
        <taxon>Bdelloidea</taxon>
        <taxon>Philodinida</taxon>
        <taxon>Philodinidae</taxon>
        <taxon>Didymodactylos</taxon>
    </lineage>
</organism>
<gene>
    <name evidence="2" type="ORF">GPM918_LOCUS35002</name>
    <name evidence="3" type="ORF">SRO942_LOCUS35716</name>
</gene>
<accession>A0A815Q5X5</accession>
<comment type="caution">
    <text evidence="2">The sequence shown here is derived from an EMBL/GenBank/DDBJ whole genome shotgun (WGS) entry which is preliminary data.</text>
</comment>
<dbReference type="EMBL" id="CAJNOQ010019879">
    <property type="protein sequence ID" value="CAF1458755.1"/>
    <property type="molecule type" value="Genomic_DNA"/>
</dbReference>
<dbReference type="Gene3D" id="3.40.50.980">
    <property type="match status" value="2"/>
</dbReference>
<evidence type="ECO:0000259" key="1">
    <source>
        <dbReference type="Pfam" id="PF00501"/>
    </source>
</evidence>
<evidence type="ECO:0000313" key="2">
    <source>
        <dbReference type="EMBL" id="CAF1458755.1"/>
    </source>
</evidence>
<dbReference type="Pfam" id="PF00501">
    <property type="entry name" value="AMP-binding"/>
    <property type="match status" value="1"/>
</dbReference>
<feature type="non-terminal residue" evidence="2">
    <location>
        <position position="115"/>
    </location>
</feature>
<protein>
    <recommendedName>
        <fullName evidence="1">AMP-dependent synthetase/ligase domain-containing protein</fullName>
    </recommendedName>
</protein>
<dbReference type="GO" id="GO:0005737">
    <property type="term" value="C:cytoplasm"/>
    <property type="evidence" value="ECO:0007669"/>
    <property type="project" value="TreeGrafter"/>
</dbReference>
<dbReference type="GO" id="GO:0043041">
    <property type="term" value="P:amino acid activation for nonribosomal peptide biosynthetic process"/>
    <property type="evidence" value="ECO:0007669"/>
    <property type="project" value="TreeGrafter"/>
</dbReference>